<feature type="domain" description="PurM-like C-terminal" evidence="11">
    <location>
        <begin position="780"/>
        <end position="904"/>
    </location>
</feature>
<dbReference type="Pfam" id="PF18076">
    <property type="entry name" value="FGAR-AT_N"/>
    <property type="match status" value="1"/>
</dbReference>
<feature type="active site" description="Nucleophile" evidence="10">
    <location>
        <position position="1069"/>
    </location>
</feature>
<dbReference type="PANTHER" id="PTHR10099">
    <property type="entry name" value="PHOSPHORIBOSYLFORMYLGLYCINAMIDINE SYNTHASE"/>
    <property type="match status" value="1"/>
</dbReference>
<evidence type="ECO:0000256" key="8">
    <source>
        <dbReference type="ARBA" id="ARBA00022842"/>
    </source>
</evidence>
<dbReference type="PROSITE" id="PS51273">
    <property type="entry name" value="GATASE_TYPE_1"/>
    <property type="match status" value="1"/>
</dbReference>
<dbReference type="UniPathway" id="UPA00074">
    <property type="reaction ID" value="UER00128"/>
</dbReference>
<dbReference type="GO" id="GO:0005737">
    <property type="term" value="C:cytoplasm"/>
    <property type="evidence" value="ECO:0007669"/>
    <property type="project" value="UniProtKB-SubCell"/>
</dbReference>
<evidence type="ECO:0000256" key="6">
    <source>
        <dbReference type="ARBA" id="ARBA00022755"/>
    </source>
</evidence>
<feature type="domain" description="Phosphoribosylformylglycinamidine synthase N-terminal" evidence="13">
    <location>
        <begin position="12"/>
        <end position="84"/>
    </location>
</feature>
<comment type="caution">
    <text evidence="15">The sequence shown here is derived from an EMBL/GenBank/DDBJ whole genome shotgun (WGS) entry which is preliminary data.</text>
</comment>
<evidence type="ECO:0000256" key="7">
    <source>
        <dbReference type="ARBA" id="ARBA00022840"/>
    </source>
</evidence>
<dbReference type="InterPro" id="IPR010918">
    <property type="entry name" value="PurM-like_C_dom"/>
</dbReference>
<comment type="similarity">
    <text evidence="2 10">In the N-terminal section; belongs to the FGAMS family.</text>
</comment>
<feature type="domain" description="FGAR-AT PurM N-terminal-like" evidence="14">
    <location>
        <begin position="594"/>
        <end position="748"/>
    </location>
</feature>
<dbReference type="RefSeq" id="WP_188230102.1">
    <property type="nucleotide sequence ID" value="NZ_JACVXB010000003.1"/>
</dbReference>
<dbReference type="AlphaFoldDB" id="A0A8J6UGU3"/>
<keyword evidence="3 10" id="KW-0436">Ligase</keyword>
<evidence type="ECO:0000313" key="16">
    <source>
        <dbReference type="Proteomes" id="UP000600588"/>
    </source>
</evidence>
<evidence type="ECO:0000259" key="13">
    <source>
        <dbReference type="Pfam" id="PF18076"/>
    </source>
</evidence>
<feature type="active site" evidence="10">
    <location>
        <position position="1184"/>
    </location>
</feature>
<dbReference type="GO" id="GO:0004642">
    <property type="term" value="F:phosphoribosylformylglycinamidine synthase activity"/>
    <property type="evidence" value="ECO:0007669"/>
    <property type="project" value="UniProtKB-UniRule"/>
</dbReference>
<dbReference type="GO" id="GO:0006189">
    <property type="term" value="P:'de novo' IMP biosynthetic process"/>
    <property type="evidence" value="ECO:0007669"/>
    <property type="project" value="UniProtKB-UniRule"/>
</dbReference>
<evidence type="ECO:0000256" key="9">
    <source>
        <dbReference type="ARBA" id="ARBA00022962"/>
    </source>
</evidence>
<dbReference type="InterPro" id="IPR040707">
    <property type="entry name" value="FGAR-AT_N"/>
</dbReference>
<evidence type="ECO:0000256" key="4">
    <source>
        <dbReference type="ARBA" id="ARBA00022723"/>
    </source>
</evidence>
<dbReference type="SUPFAM" id="SSF82697">
    <property type="entry name" value="PurS-like"/>
    <property type="match status" value="1"/>
</dbReference>
<organism evidence="15 16">
    <name type="scientific">Aestuariibaculum sediminum</name>
    <dbReference type="NCBI Taxonomy" id="2770637"/>
    <lineage>
        <taxon>Bacteria</taxon>
        <taxon>Pseudomonadati</taxon>
        <taxon>Bacteroidota</taxon>
        <taxon>Flavobacteriia</taxon>
        <taxon>Flavobacteriales</taxon>
        <taxon>Flavobacteriaceae</taxon>
    </lineage>
</organism>
<dbReference type="Pfam" id="PF02769">
    <property type="entry name" value="AIRS_C"/>
    <property type="match status" value="2"/>
</dbReference>
<dbReference type="SMART" id="SM01211">
    <property type="entry name" value="GATase_5"/>
    <property type="match status" value="1"/>
</dbReference>
<keyword evidence="8 10" id="KW-0460">Magnesium</keyword>
<comment type="subunit">
    <text evidence="10">Monomer.</text>
</comment>
<feature type="binding site" evidence="10">
    <location>
        <position position="826"/>
    </location>
    <ligand>
        <name>Mg(2+)</name>
        <dbReference type="ChEBI" id="CHEBI:18420"/>
    </ligand>
</feature>
<evidence type="ECO:0000256" key="10">
    <source>
        <dbReference type="HAMAP-Rule" id="MF_00419"/>
    </source>
</evidence>
<evidence type="ECO:0000313" key="15">
    <source>
        <dbReference type="EMBL" id="MBD0832321.1"/>
    </source>
</evidence>
<feature type="active site" evidence="10">
    <location>
        <position position="1182"/>
    </location>
</feature>
<dbReference type="Gene3D" id="3.30.1330.10">
    <property type="entry name" value="PurM-like, N-terminal domain"/>
    <property type="match status" value="2"/>
</dbReference>
<name>A0A8J6UGU3_9FLAO</name>
<feature type="binding site" evidence="10">
    <location>
        <position position="668"/>
    </location>
    <ligand>
        <name>Mg(2+)</name>
        <dbReference type="ChEBI" id="CHEBI:18420"/>
    </ligand>
</feature>
<dbReference type="GO" id="GO:0005524">
    <property type="term" value="F:ATP binding"/>
    <property type="evidence" value="ECO:0007669"/>
    <property type="project" value="UniProtKB-UniRule"/>
</dbReference>
<dbReference type="Pfam" id="PF13507">
    <property type="entry name" value="GATase_5"/>
    <property type="match status" value="1"/>
</dbReference>
<dbReference type="InterPro" id="IPR036921">
    <property type="entry name" value="PurM-like_N_sf"/>
</dbReference>
<dbReference type="SUPFAM" id="SSF109736">
    <property type="entry name" value="FGAM synthase PurL, linker domain"/>
    <property type="match status" value="1"/>
</dbReference>
<dbReference type="HAMAP" id="MF_00419">
    <property type="entry name" value="PurL_1"/>
    <property type="match status" value="1"/>
</dbReference>
<feature type="binding site" evidence="10">
    <location>
        <begin position="260"/>
        <end position="271"/>
    </location>
    <ligand>
        <name>ATP</name>
        <dbReference type="ChEBI" id="CHEBI:30616"/>
    </ligand>
</feature>
<dbReference type="Proteomes" id="UP000600588">
    <property type="component" value="Unassembled WGS sequence"/>
</dbReference>
<dbReference type="CDD" id="cd02204">
    <property type="entry name" value="PurL_repeat2"/>
    <property type="match status" value="1"/>
</dbReference>
<evidence type="ECO:0000256" key="2">
    <source>
        <dbReference type="ARBA" id="ARBA00008608"/>
    </source>
</evidence>
<evidence type="ECO:0000259" key="11">
    <source>
        <dbReference type="Pfam" id="PF02769"/>
    </source>
</evidence>
<keyword evidence="10" id="KW-0963">Cytoplasm</keyword>
<evidence type="ECO:0000259" key="12">
    <source>
        <dbReference type="Pfam" id="PF18072"/>
    </source>
</evidence>
<gene>
    <name evidence="10 15" type="primary">purL</name>
    <name evidence="15" type="synonym">purI</name>
    <name evidence="15" type="ORF">ICJ83_09260</name>
</gene>
<feature type="domain" description="Phosphoribosylformylglycinamidine synthase linker" evidence="12">
    <location>
        <begin position="122"/>
        <end position="171"/>
    </location>
</feature>
<sequence>MIHFFGNVTSKVFAVQTTKELSTETIAKLTWLFGNQPKIEQASLDAFFVGPRAAMITPWSTNAVEITQNMGISDIIRIEEFEAVSEDFKGFDPMISEKFNGLNQESFTINIQPEPILDIEDIAAYNIQEGLSLSDEEVAYLEGVSKKIGRPLTDSEVFGFSQVNSEHCRHKIFNGTFVIDGEEKPTSLFKMIRKTSETNPNDIVSAYKDNVAFVKGPVVEQFAPKSADKPDFYETKDFESVISLKAETHNFPTTVEPFNGAATGSGGEIRDRLAGGKGSLPLAGTAVYMTSYSRLEENRPWEQAMDERKWLYQTPMDILIKASNGASDFGNKFGQPLICGSVLTFEHEEDARKLGFDKVIMQAGGIGYGKVDQALKDTPNTGDKVVILGGENYRIGMGGAAVSSADTGEFASGIELNAVQRSNPEMQKRAANAVRGMVESDENYIVSIHDHGAGGHLNCLSELVEETGGLIDLDKLPVGDPTLSDKEIIGNESQERMGLVIAEKHIETLQKIADRERSPMYTVGDVTGNHRFTFESKTNGHKPMDLAMDDMFGSSPKTYMHDKKITRNYADITFNKENFYDYLNQLLQLEAVASKDWLTNKVDRCVGGKVAKQQCVGPLQIPLNNVGVMALDFKGKEGIATSIGHSPISGLINPVAGSRNSITEALTNIIWAPLKDGLKNVSLSANWMWPCKNEGEDARLYEAVEAVSEFAIDLGINVPTGKDSLSMKQKYPNEEVISPGTVIISAAANCIDINKVVEPVFQKGAGNIYYINLSQDNFKLGGSSFAQVVNKIGNDAPNVQSAAYVKTVFNTIQQLILKGQIVAGHDVASGGLITTLLELCFADNNLGAELDITSLAEIDSFKVLFAENAGLVIQSKDASIEAVLSEANIEFFNIGKVTESNTLSIVNGTDAFTMTVSELRDTWYKTSFLLDQKQTANGLAQDRYDNYKNQPLQYTFPSHFTGKLPVIDASKPRPKAAILREKGSNSEREMANAMYLAGFDVKDVHMTDLISGRETLEDIQFLGAVGGFSNSDVLGSAKGWAGAIKYNEKANEVIKKFFKREDTLSVGICNGCQLWMELELINPEHDVHGKMVHNNSHKHESAFTSVTIQENNSVMLSSLAGSTLGVWISHGEGKFNLPKSEDQYNIVGKYAYAEYPHNPNGSDFNTAMMCDKTGRHLVTMPHIERSTFQWNWAYYPSNRQDEVSPWVEAFVNARKWIENK</sequence>
<feature type="domain" description="PurM-like C-terminal" evidence="11">
    <location>
        <begin position="381"/>
        <end position="534"/>
    </location>
</feature>
<dbReference type="Gene3D" id="3.40.50.880">
    <property type="match status" value="1"/>
</dbReference>
<keyword evidence="9 10" id="KW-0315">Glutamine amidotransferase</keyword>
<protein>
    <recommendedName>
        <fullName evidence="10">Phosphoribosylformylglycinamidine synthase</fullName>
        <shortName evidence="10">FGAM synthase</shortName>
        <shortName evidence="10">FGAMS</shortName>
        <ecNumber evidence="10">6.3.5.3</ecNumber>
    </recommendedName>
    <alternativeName>
        <fullName evidence="10">Formylglycinamide ribonucleotide amidotransferase</fullName>
        <shortName evidence="10">FGAR amidotransferase</shortName>
        <shortName evidence="10">FGAR-AT</shortName>
    </alternativeName>
</protein>
<evidence type="ECO:0000256" key="1">
    <source>
        <dbReference type="ARBA" id="ARBA00004920"/>
    </source>
</evidence>
<comment type="function">
    <text evidence="10">Phosphoribosylformylglycinamidine synthase involved in the purines biosynthetic pathway. Catalyzes the ATP-dependent conversion of formylglycinamide ribonucleotide (FGAR) and glutamine to yield formylglycinamidine ribonucleotide (FGAM) and glutamate.</text>
</comment>
<dbReference type="InterPro" id="IPR029062">
    <property type="entry name" value="Class_I_gatase-like"/>
</dbReference>
<comment type="catalytic activity">
    <reaction evidence="10">
        <text>N(2)-formyl-N(1)-(5-phospho-beta-D-ribosyl)glycinamide + L-glutamine + ATP + H2O = 2-formamido-N(1)-(5-O-phospho-beta-D-ribosyl)acetamidine + L-glutamate + ADP + phosphate + H(+)</text>
        <dbReference type="Rhea" id="RHEA:17129"/>
        <dbReference type="ChEBI" id="CHEBI:15377"/>
        <dbReference type="ChEBI" id="CHEBI:15378"/>
        <dbReference type="ChEBI" id="CHEBI:29985"/>
        <dbReference type="ChEBI" id="CHEBI:30616"/>
        <dbReference type="ChEBI" id="CHEBI:43474"/>
        <dbReference type="ChEBI" id="CHEBI:58359"/>
        <dbReference type="ChEBI" id="CHEBI:147286"/>
        <dbReference type="ChEBI" id="CHEBI:147287"/>
        <dbReference type="ChEBI" id="CHEBI:456216"/>
        <dbReference type="EC" id="6.3.5.3"/>
    </reaction>
</comment>
<dbReference type="Pfam" id="PF18072">
    <property type="entry name" value="FGAR-AT_linker"/>
    <property type="match status" value="1"/>
</dbReference>
<evidence type="ECO:0000256" key="5">
    <source>
        <dbReference type="ARBA" id="ARBA00022741"/>
    </source>
</evidence>
<dbReference type="Pfam" id="PF22689">
    <property type="entry name" value="FGAR-AT_PurM_N-like"/>
    <property type="match status" value="1"/>
</dbReference>
<dbReference type="GO" id="GO:0046872">
    <property type="term" value="F:metal ion binding"/>
    <property type="evidence" value="ECO:0007669"/>
    <property type="project" value="UniProtKB-KW"/>
</dbReference>
<dbReference type="InterPro" id="IPR036676">
    <property type="entry name" value="PurM-like_C_sf"/>
</dbReference>
<dbReference type="SUPFAM" id="SSF55326">
    <property type="entry name" value="PurM N-terminal domain-like"/>
    <property type="match status" value="2"/>
</dbReference>
<keyword evidence="4 10" id="KW-0479">Metal-binding</keyword>
<dbReference type="InterPro" id="IPR010073">
    <property type="entry name" value="PurL_large"/>
</dbReference>
<comment type="subcellular location">
    <subcellularLocation>
        <location evidence="10">Cytoplasm</location>
    </subcellularLocation>
</comment>
<dbReference type="EMBL" id="JACVXB010000003">
    <property type="protein sequence ID" value="MBD0832321.1"/>
    <property type="molecule type" value="Genomic_DNA"/>
</dbReference>
<comment type="caution">
    <text evidence="10">Lacks conserved residue(s) required for the propagation of feature annotation.</text>
</comment>
<keyword evidence="5 10" id="KW-0547">Nucleotide-binding</keyword>
<dbReference type="NCBIfam" id="NF003672">
    <property type="entry name" value="PRK05297.1"/>
    <property type="match status" value="1"/>
</dbReference>
<dbReference type="SUPFAM" id="SSF56042">
    <property type="entry name" value="PurM C-terminal domain-like"/>
    <property type="match status" value="2"/>
</dbReference>
<dbReference type="InterPro" id="IPR041609">
    <property type="entry name" value="PurL_linker"/>
</dbReference>
<keyword evidence="16" id="KW-1185">Reference proteome</keyword>
<dbReference type="EC" id="6.3.5.3" evidence="10"/>
<dbReference type="FunFam" id="3.40.50.880:FF:000055">
    <property type="entry name" value="Phosphoribosylformylglycinamidine synthase"/>
    <property type="match status" value="1"/>
</dbReference>
<accession>A0A8J6UGU3</accession>
<keyword evidence="7 10" id="KW-0067">ATP-binding</keyword>
<dbReference type="PANTHER" id="PTHR10099:SF1">
    <property type="entry name" value="PHOSPHORIBOSYLFORMYLGLYCINAMIDINE SYNTHASE"/>
    <property type="match status" value="1"/>
</dbReference>
<evidence type="ECO:0000259" key="14">
    <source>
        <dbReference type="Pfam" id="PF22689"/>
    </source>
</evidence>
<keyword evidence="6 10" id="KW-0658">Purine biosynthesis</keyword>
<dbReference type="Gene3D" id="3.90.650.10">
    <property type="entry name" value="PurM-like C-terminal domain"/>
    <property type="match status" value="2"/>
</dbReference>
<feature type="binding site" evidence="10">
    <location>
        <position position="664"/>
    </location>
    <ligand>
        <name>Mg(2+)</name>
        <dbReference type="ChEBI" id="CHEBI:18420"/>
    </ligand>
</feature>
<dbReference type="InterPro" id="IPR055181">
    <property type="entry name" value="FGAR-AT_PurM_N-like"/>
</dbReference>
<reference evidence="15 16" key="1">
    <citation type="submission" date="2020-09" db="EMBL/GenBank/DDBJ databases">
        <title>TT11 complete genome.</title>
        <authorList>
            <person name="Wu Z."/>
        </authorList>
    </citation>
    <scope>NUCLEOTIDE SEQUENCE [LARGE SCALE GENOMIC DNA]</scope>
    <source>
        <strain evidence="15 16">TT11</strain>
    </source>
</reference>
<dbReference type="InterPro" id="IPR036604">
    <property type="entry name" value="PurS-like_sf"/>
</dbReference>
<dbReference type="SUPFAM" id="SSF52317">
    <property type="entry name" value="Class I glutamine amidotransferase-like"/>
    <property type="match status" value="1"/>
</dbReference>
<comment type="pathway">
    <text evidence="1 10">Purine metabolism; IMP biosynthesis via de novo pathway; 5-amino-1-(5-phospho-D-ribosyl)imidazole from N(2)-formyl-N(1)-(5-phospho-D-ribosyl)glycinamide: step 1/2.</text>
</comment>
<proteinExistence type="inferred from homology"/>
<dbReference type="Gene3D" id="1.10.8.750">
    <property type="entry name" value="Phosphoribosylformylglycinamidine synthase, linker domain"/>
    <property type="match status" value="1"/>
</dbReference>
<evidence type="ECO:0000256" key="3">
    <source>
        <dbReference type="ARBA" id="ARBA00022598"/>
    </source>
</evidence>